<reference evidence="7 8" key="1">
    <citation type="submission" date="2019-10" db="EMBL/GenBank/DDBJ databases">
        <title>New genus of Silvanigrellaceae.</title>
        <authorList>
            <person name="Pitt A."/>
            <person name="Hahn M.W."/>
        </authorList>
    </citation>
    <scope>NUCLEOTIDE SEQUENCE [LARGE SCALE GENOMIC DNA]</scope>
    <source>
        <strain evidence="7 8">33A1-SZDP</strain>
    </source>
</reference>
<feature type="transmembrane region" description="Helical" evidence="5">
    <location>
        <begin position="7"/>
        <end position="28"/>
    </location>
</feature>
<dbReference type="PANTHER" id="PTHR33507:SF3">
    <property type="entry name" value="INNER MEMBRANE PROTEIN YBBJ"/>
    <property type="match status" value="1"/>
</dbReference>
<evidence type="ECO:0000256" key="4">
    <source>
        <dbReference type="ARBA" id="ARBA00023136"/>
    </source>
</evidence>
<evidence type="ECO:0000313" key="7">
    <source>
        <dbReference type="EMBL" id="KAB8032018.1"/>
    </source>
</evidence>
<keyword evidence="3 5" id="KW-1133">Transmembrane helix</keyword>
<feature type="transmembrane region" description="Helical" evidence="5">
    <location>
        <begin position="48"/>
        <end position="66"/>
    </location>
</feature>
<evidence type="ECO:0000313" key="8">
    <source>
        <dbReference type="Proteomes" id="UP000442694"/>
    </source>
</evidence>
<comment type="caution">
    <text evidence="7">The sequence shown here is derived from an EMBL/GenBank/DDBJ whole genome shotgun (WGS) entry which is preliminary data.</text>
</comment>
<dbReference type="PANTHER" id="PTHR33507">
    <property type="entry name" value="INNER MEMBRANE PROTEIN YBBJ"/>
    <property type="match status" value="1"/>
</dbReference>
<sequence length="151" mass="17664">MNFELYWFYFLIGIIFILIEVFTLTFYFLPIALAALLTGFFAIFFDNIYIHGSVFVLSSIMLLFLISKWRKSRFLKPKDSHFIVGLVGQMGLVVEEFKSQQNTGKVKIFSDIWEIYWDSHHEKIIVELKVGDRVKVTSVQGNKVIVEKLKI</sequence>
<comment type="subcellular location">
    <subcellularLocation>
        <location evidence="1">Membrane</location>
        <topology evidence="1">Multi-pass membrane protein</topology>
    </subcellularLocation>
</comment>
<dbReference type="InterPro" id="IPR002810">
    <property type="entry name" value="NfeD-like_C"/>
</dbReference>
<evidence type="ECO:0000256" key="5">
    <source>
        <dbReference type="SAM" id="Phobius"/>
    </source>
</evidence>
<dbReference type="InterPro" id="IPR052165">
    <property type="entry name" value="Membrane_assoc_protease"/>
</dbReference>
<dbReference type="Gene3D" id="2.40.50.140">
    <property type="entry name" value="Nucleic acid-binding proteins"/>
    <property type="match status" value="1"/>
</dbReference>
<dbReference type="RefSeq" id="WP_152212193.1">
    <property type="nucleotide sequence ID" value="NZ_WFLN01000005.1"/>
</dbReference>
<feature type="domain" description="NfeD-like C-terminal" evidence="6">
    <location>
        <begin position="85"/>
        <end position="148"/>
    </location>
</feature>
<evidence type="ECO:0000256" key="2">
    <source>
        <dbReference type="ARBA" id="ARBA00022692"/>
    </source>
</evidence>
<dbReference type="InterPro" id="IPR012340">
    <property type="entry name" value="NA-bd_OB-fold"/>
</dbReference>
<protein>
    <recommendedName>
        <fullName evidence="6">NfeD-like C-terminal domain-containing protein</fullName>
    </recommendedName>
</protein>
<dbReference type="Pfam" id="PF01957">
    <property type="entry name" value="NfeD"/>
    <property type="match status" value="1"/>
</dbReference>
<dbReference type="EMBL" id="WFLN01000005">
    <property type="protein sequence ID" value="KAB8032018.1"/>
    <property type="molecule type" value="Genomic_DNA"/>
</dbReference>
<evidence type="ECO:0000256" key="1">
    <source>
        <dbReference type="ARBA" id="ARBA00004141"/>
    </source>
</evidence>
<dbReference type="GO" id="GO:0005886">
    <property type="term" value="C:plasma membrane"/>
    <property type="evidence" value="ECO:0007669"/>
    <property type="project" value="TreeGrafter"/>
</dbReference>
<keyword evidence="2 5" id="KW-0812">Transmembrane</keyword>
<name>A0A833N511_9BACT</name>
<keyword evidence="4 5" id="KW-0472">Membrane</keyword>
<gene>
    <name evidence="7" type="ORF">GCL57_05055</name>
</gene>
<dbReference type="SUPFAM" id="SSF141322">
    <property type="entry name" value="NfeD domain-like"/>
    <property type="match status" value="1"/>
</dbReference>
<evidence type="ECO:0000259" key="6">
    <source>
        <dbReference type="Pfam" id="PF01957"/>
    </source>
</evidence>
<accession>A0A833N511</accession>
<proteinExistence type="predicted"/>
<keyword evidence="8" id="KW-1185">Reference proteome</keyword>
<evidence type="ECO:0000256" key="3">
    <source>
        <dbReference type="ARBA" id="ARBA00022989"/>
    </source>
</evidence>
<dbReference type="Proteomes" id="UP000442694">
    <property type="component" value="Unassembled WGS sequence"/>
</dbReference>
<organism evidence="7 8">
    <name type="scientific">Fluviispira multicolorata</name>
    <dbReference type="NCBI Taxonomy" id="2654512"/>
    <lineage>
        <taxon>Bacteria</taxon>
        <taxon>Pseudomonadati</taxon>
        <taxon>Bdellovibrionota</taxon>
        <taxon>Oligoflexia</taxon>
        <taxon>Silvanigrellales</taxon>
        <taxon>Silvanigrellaceae</taxon>
        <taxon>Fluviispira</taxon>
    </lineage>
</organism>
<dbReference type="AlphaFoldDB" id="A0A833N511"/>